<reference evidence="2" key="2">
    <citation type="submission" date="2021-08" db="EMBL/GenBank/DDBJ databases">
        <authorList>
            <person name="Tani A."/>
            <person name="Ola A."/>
            <person name="Ogura Y."/>
            <person name="Katsura K."/>
            <person name="Hayashi T."/>
        </authorList>
    </citation>
    <scope>NUCLEOTIDE SEQUENCE</scope>
    <source>
        <strain evidence="2">JCM 32048</strain>
    </source>
</reference>
<evidence type="ECO:0000313" key="3">
    <source>
        <dbReference type="Proteomes" id="UP001055286"/>
    </source>
</evidence>
<feature type="region of interest" description="Disordered" evidence="1">
    <location>
        <begin position="13"/>
        <end position="52"/>
    </location>
</feature>
<evidence type="ECO:0000313" key="2">
    <source>
        <dbReference type="EMBL" id="GJD63811.1"/>
    </source>
</evidence>
<gene>
    <name evidence="2" type="ORF">MPEAHAMD_3982</name>
</gene>
<protein>
    <submittedName>
        <fullName evidence="2">Uncharacterized protein</fullName>
    </submittedName>
</protein>
<evidence type="ECO:0000256" key="1">
    <source>
        <dbReference type="SAM" id="MobiDB-lite"/>
    </source>
</evidence>
<sequence length="52" mass="6006">MIGEVTVIYGGAEERSMMRRHPAMKERTRRKRAARHTATTKDHPEFNPAIRG</sequence>
<dbReference type="AlphaFoldDB" id="A0AA37HD70"/>
<organism evidence="2 3">
    <name type="scientific">Methylobacterium frigidaeris</name>
    <dbReference type="NCBI Taxonomy" id="2038277"/>
    <lineage>
        <taxon>Bacteria</taxon>
        <taxon>Pseudomonadati</taxon>
        <taxon>Pseudomonadota</taxon>
        <taxon>Alphaproteobacteria</taxon>
        <taxon>Hyphomicrobiales</taxon>
        <taxon>Methylobacteriaceae</taxon>
        <taxon>Methylobacterium</taxon>
    </lineage>
</organism>
<reference evidence="2" key="1">
    <citation type="journal article" date="2016" name="Front. Microbiol.">
        <title>Genome Sequence of the Piezophilic, Mesophilic Sulfate-Reducing Bacterium Desulfovibrio indicus J2T.</title>
        <authorList>
            <person name="Cao J."/>
            <person name="Maignien L."/>
            <person name="Shao Z."/>
            <person name="Alain K."/>
            <person name="Jebbar M."/>
        </authorList>
    </citation>
    <scope>NUCLEOTIDE SEQUENCE</scope>
    <source>
        <strain evidence="2">JCM 32048</strain>
    </source>
</reference>
<proteinExistence type="predicted"/>
<feature type="compositionally biased region" description="Basic residues" evidence="1">
    <location>
        <begin position="18"/>
        <end position="35"/>
    </location>
</feature>
<dbReference type="Proteomes" id="UP001055286">
    <property type="component" value="Unassembled WGS sequence"/>
</dbReference>
<accession>A0AA37HD70</accession>
<comment type="caution">
    <text evidence="2">The sequence shown here is derived from an EMBL/GenBank/DDBJ whole genome shotgun (WGS) entry which is preliminary data.</text>
</comment>
<name>A0AA37HD70_9HYPH</name>
<keyword evidence="3" id="KW-1185">Reference proteome</keyword>
<dbReference type="EMBL" id="BPQJ01000019">
    <property type="protein sequence ID" value="GJD63811.1"/>
    <property type="molecule type" value="Genomic_DNA"/>
</dbReference>